<organism evidence="1">
    <name type="scientific">Zea mays</name>
    <name type="common">Maize</name>
    <dbReference type="NCBI Taxonomy" id="4577"/>
    <lineage>
        <taxon>Eukaryota</taxon>
        <taxon>Viridiplantae</taxon>
        <taxon>Streptophyta</taxon>
        <taxon>Embryophyta</taxon>
        <taxon>Tracheophyta</taxon>
        <taxon>Spermatophyta</taxon>
        <taxon>Magnoliopsida</taxon>
        <taxon>Liliopsida</taxon>
        <taxon>Poales</taxon>
        <taxon>Poaceae</taxon>
        <taxon>PACMAD clade</taxon>
        <taxon>Panicoideae</taxon>
        <taxon>Andropogonodae</taxon>
        <taxon>Andropogoneae</taxon>
        <taxon>Tripsacinae</taxon>
        <taxon>Zea</taxon>
    </lineage>
</organism>
<evidence type="ECO:0000313" key="1">
    <source>
        <dbReference type="EMBL" id="AQK40757.1"/>
    </source>
</evidence>
<sequence length="63" mass="6887">MGSMSMLMLVGKTITPLHIWAMDMPVEEVAVSGAVVGEAATITSLNTNRSEVITRRHLFMLQL</sequence>
<protein>
    <submittedName>
        <fullName evidence="1">Aspartic proteinase A1</fullName>
    </submittedName>
</protein>
<gene>
    <name evidence="1" type="ORF">ZEAMMB73_Zm00001d024194</name>
</gene>
<name>A0A1D6IXZ3_MAIZE</name>
<dbReference type="ExpressionAtlas" id="A0A1D6IXZ3">
    <property type="expression patterns" value="baseline"/>
</dbReference>
<dbReference type="EMBL" id="CM000786">
    <property type="protein sequence ID" value="AQK40757.1"/>
    <property type="molecule type" value="Genomic_DNA"/>
</dbReference>
<accession>A0A1D6IXZ3</accession>
<proteinExistence type="predicted"/>
<dbReference type="AlphaFoldDB" id="A0A1D6IXZ3"/>
<reference evidence="1" key="1">
    <citation type="submission" date="2015-12" db="EMBL/GenBank/DDBJ databases">
        <title>Update maize B73 reference genome by single molecule sequencing technologies.</title>
        <authorList>
            <consortium name="Maize Genome Sequencing Project"/>
            <person name="Ware D."/>
        </authorList>
    </citation>
    <scope>NUCLEOTIDE SEQUENCE</scope>
    <source>
        <tissue evidence="1">Seedling</tissue>
    </source>
</reference>